<name>A0A6L5Z093_9RHOB</name>
<feature type="transmembrane region" description="Helical" evidence="1">
    <location>
        <begin position="7"/>
        <end position="27"/>
    </location>
</feature>
<comment type="caution">
    <text evidence="2">The sequence shown here is derived from an EMBL/GenBank/DDBJ whole genome shotgun (WGS) entry which is preliminary data.</text>
</comment>
<keyword evidence="3" id="KW-1185">Reference proteome</keyword>
<gene>
    <name evidence="2" type="ORF">GE300_10115</name>
</gene>
<evidence type="ECO:0000256" key="1">
    <source>
        <dbReference type="SAM" id="Phobius"/>
    </source>
</evidence>
<keyword evidence="1" id="KW-0812">Transmembrane</keyword>
<keyword evidence="1" id="KW-1133">Transmembrane helix</keyword>
<evidence type="ECO:0000313" key="3">
    <source>
        <dbReference type="Proteomes" id="UP000474957"/>
    </source>
</evidence>
<feature type="transmembrane region" description="Helical" evidence="1">
    <location>
        <begin position="33"/>
        <end position="53"/>
    </location>
</feature>
<dbReference type="AlphaFoldDB" id="A0A6L5Z093"/>
<dbReference type="Proteomes" id="UP000474957">
    <property type="component" value="Unassembled WGS sequence"/>
</dbReference>
<accession>A0A6L5Z093</accession>
<sequence length="90" mass="10012">MAFLGASIIAGVIYFVLSFLSGLYLSGPDVTTVSALVQAVVKTAVFVTLFHYAHNWIARLLGWYRIDQPEGRHTFDRNPALDQVREEGGR</sequence>
<protein>
    <submittedName>
        <fullName evidence="2">Uncharacterized protein</fullName>
    </submittedName>
</protein>
<keyword evidence="1" id="KW-0472">Membrane</keyword>
<reference evidence="2 3" key="1">
    <citation type="submission" date="2019-10" db="EMBL/GenBank/DDBJ databases">
        <title>Cognatihalovulum marinum gen. nov. sp. nov., a new member of the family Rhodobacteraceae isolated from deep seawater of the Northwest Indian Ocean.</title>
        <authorList>
            <person name="Ruan C."/>
            <person name="Wang J."/>
            <person name="Zheng X."/>
            <person name="Song L."/>
            <person name="Zhu Y."/>
            <person name="Huang Y."/>
            <person name="Lu Z."/>
            <person name="Du W."/>
            <person name="Huang L."/>
            <person name="Dai X."/>
        </authorList>
    </citation>
    <scope>NUCLEOTIDE SEQUENCE [LARGE SCALE GENOMIC DNA]</scope>
    <source>
        <strain evidence="2 3">2CG4</strain>
    </source>
</reference>
<organism evidence="2 3">
    <name type="scientific">Halovulum marinum</name>
    <dbReference type="NCBI Taxonomy" id="2662447"/>
    <lineage>
        <taxon>Bacteria</taxon>
        <taxon>Pseudomonadati</taxon>
        <taxon>Pseudomonadota</taxon>
        <taxon>Alphaproteobacteria</taxon>
        <taxon>Rhodobacterales</taxon>
        <taxon>Paracoccaceae</taxon>
        <taxon>Halovulum</taxon>
    </lineage>
</organism>
<dbReference type="EMBL" id="WIND01000006">
    <property type="protein sequence ID" value="MSU89963.1"/>
    <property type="molecule type" value="Genomic_DNA"/>
</dbReference>
<proteinExistence type="predicted"/>
<dbReference type="RefSeq" id="WP_154446449.1">
    <property type="nucleotide sequence ID" value="NZ_WIND01000006.1"/>
</dbReference>
<evidence type="ECO:0000313" key="2">
    <source>
        <dbReference type="EMBL" id="MSU89963.1"/>
    </source>
</evidence>